<sequence length="41" mass="4430">MGSKDSKGTVTSAASNFGYRFPFVAVQEATNNFDESWVIGI</sequence>
<organism evidence="1 2">
    <name type="scientific">Trifolium medium</name>
    <dbReference type="NCBI Taxonomy" id="97028"/>
    <lineage>
        <taxon>Eukaryota</taxon>
        <taxon>Viridiplantae</taxon>
        <taxon>Streptophyta</taxon>
        <taxon>Embryophyta</taxon>
        <taxon>Tracheophyta</taxon>
        <taxon>Spermatophyta</taxon>
        <taxon>Magnoliopsida</taxon>
        <taxon>eudicotyledons</taxon>
        <taxon>Gunneridae</taxon>
        <taxon>Pentapetalae</taxon>
        <taxon>rosids</taxon>
        <taxon>fabids</taxon>
        <taxon>Fabales</taxon>
        <taxon>Fabaceae</taxon>
        <taxon>Papilionoideae</taxon>
        <taxon>50 kb inversion clade</taxon>
        <taxon>NPAAA clade</taxon>
        <taxon>Hologalegina</taxon>
        <taxon>IRL clade</taxon>
        <taxon>Trifolieae</taxon>
        <taxon>Trifolium</taxon>
    </lineage>
</organism>
<keyword evidence="1" id="KW-0808">Transferase</keyword>
<feature type="non-terminal residue" evidence="1">
    <location>
        <position position="41"/>
    </location>
</feature>
<keyword evidence="1" id="KW-0675">Receptor</keyword>
<keyword evidence="2" id="KW-1185">Reference proteome</keyword>
<dbReference type="Proteomes" id="UP000265520">
    <property type="component" value="Unassembled WGS sequence"/>
</dbReference>
<dbReference type="GO" id="GO:0016301">
    <property type="term" value="F:kinase activity"/>
    <property type="evidence" value="ECO:0007669"/>
    <property type="project" value="UniProtKB-KW"/>
</dbReference>
<reference evidence="1 2" key="1">
    <citation type="journal article" date="2018" name="Front. Plant Sci.">
        <title>Red Clover (Trifolium pratense) and Zigzag Clover (T. medium) - A Picture of Genomic Similarities and Differences.</title>
        <authorList>
            <person name="Dluhosova J."/>
            <person name="Istvanek J."/>
            <person name="Nedelnik J."/>
            <person name="Repkova J."/>
        </authorList>
    </citation>
    <scope>NUCLEOTIDE SEQUENCE [LARGE SCALE GENOMIC DNA]</scope>
    <source>
        <strain evidence="2">cv. 10/8</strain>
        <tissue evidence="1">Leaf</tissue>
    </source>
</reference>
<evidence type="ECO:0000313" key="2">
    <source>
        <dbReference type="Proteomes" id="UP000265520"/>
    </source>
</evidence>
<dbReference type="AlphaFoldDB" id="A0A392V999"/>
<evidence type="ECO:0000313" key="1">
    <source>
        <dbReference type="EMBL" id="MCI84797.1"/>
    </source>
</evidence>
<comment type="caution">
    <text evidence="1">The sequence shown here is derived from an EMBL/GenBank/DDBJ whole genome shotgun (WGS) entry which is preliminary data.</text>
</comment>
<keyword evidence="1" id="KW-0418">Kinase</keyword>
<proteinExistence type="predicted"/>
<dbReference type="EMBL" id="LXQA011099539">
    <property type="protein sequence ID" value="MCI84797.1"/>
    <property type="molecule type" value="Genomic_DNA"/>
</dbReference>
<accession>A0A392V999</accession>
<name>A0A392V999_9FABA</name>
<protein>
    <submittedName>
        <fullName evidence="1">Receptor-like protein kinase HERK 1-like</fullName>
    </submittedName>
</protein>